<dbReference type="RefSeq" id="WP_230742311.1">
    <property type="nucleotide sequence ID" value="NZ_PGCK01000008.1"/>
</dbReference>
<protein>
    <submittedName>
        <fullName evidence="1">Uncharacterized protein</fullName>
    </submittedName>
</protein>
<gene>
    <name evidence="1" type="ORF">CUJ83_10660</name>
</gene>
<dbReference type="AlphaFoldDB" id="A0AAP2RF69"/>
<dbReference type="EMBL" id="PGCK01000008">
    <property type="protein sequence ID" value="MCD1295460.1"/>
    <property type="molecule type" value="Genomic_DNA"/>
</dbReference>
<accession>A0AAP2RF69</accession>
<name>A0AAP2RF69_9EURY</name>
<organism evidence="1 2">
    <name type="scientific">Methanooceanicella nereidis</name>
    <dbReference type="NCBI Taxonomy" id="2052831"/>
    <lineage>
        <taxon>Archaea</taxon>
        <taxon>Methanobacteriati</taxon>
        <taxon>Methanobacteriota</taxon>
        <taxon>Stenosarchaea group</taxon>
        <taxon>Methanomicrobia</taxon>
        <taxon>Methanocellales</taxon>
        <taxon>Methanocellaceae</taxon>
        <taxon>Methanooceanicella</taxon>
    </lineage>
</organism>
<sequence length="144" mass="15426">MKKLFVSVLLLSSFLAISGCCCLTDIPIYVPVDDNGGEDVKISYEQVSKAEMDASNKSVTDAAGAIDAQDKQAFLSLMSADVLGSVSGEPDLSTPEAAKIAEGFRNAKLVRTGSYMMDYEMTIDGVTYSFSTVKEDGKWKITGL</sequence>
<evidence type="ECO:0000313" key="2">
    <source>
        <dbReference type="Proteomes" id="UP001320159"/>
    </source>
</evidence>
<reference evidence="1 2" key="1">
    <citation type="submission" date="2017-11" db="EMBL/GenBank/DDBJ databases">
        <title>Isolation and Characterization of Family Methanocellaceae Species from Potential Methane Hydrate Area Offshore Southwestern Taiwan.</title>
        <authorList>
            <person name="Zhang W.-L."/>
            <person name="Chen W.-C."/>
            <person name="Lai M.-C."/>
            <person name="Chen S.-C."/>
        </authorList>
    </citation>
    <scope>NUCLEOTIDE SEQUENCE [LARGE SCALE GENOMIC DNA]</scope>
    <source>
        <strain evidence="1 2">CWC-04</strain>
    </source>
</reference>
<dbReference type="PROSITE" id="PS51257">
    <property type="entry name" value="PROKAR_LIPOPROTEIN"/>
    <property type="match status" value="1"/>
</dbReference>
<comment type="caution">
    <text evidence="1">The sequence shown here is derived from an EMBL/GenBank/DDBJ whole genome shotgun (WGS) entry which is preliminary data.</text>
</comment>
<keyword evidence="2" id="KW-1185">Reference proteome</keyword>
<proteinExistence type="predicted"/>
<evidence type="ECO:0000313" key="1">
    <source>
        <dbReference type="EMBL" id="MCD1295460.1"/>
    </source>
</evidence>
<dbReference type="Proteomes" id="UP001320159">
    <property type="component" value="Unassembled WGS sequence"/>
</dbReference>